<dbReference type="RefSeq" id="XP_013095111.2">
    <property type="nucleotide sequence ID" value="XM_013239657.2"/>
</dbReference>
<evidence type="ECO:0000313" key="2">
    <source>
        <dbReference type="EnsemblMetazoa" id="BGLB033591-PD"/>
    </source>
</evidence>
<reference evidence="2" key="1">
    <citation type="submission" date="2020-05" db="UniProtKB">
        <authorList>
            <consortium name="EnsemblMetazoa"/>
        </authorList>
    </citation>
    <scope>IDENTIFICATION</scope>
    <source>
        <strain evidence="2">BB02</strain>
    </source>
</reference>
<name>A0A2C9LQ26_BIOGL</name>
<dbReference type="EnsemblMetazoa" id="BGLB033591-RD">
    <property type="protein sequence ID" value="BGLB033591-PD"/>
    <property type="gene ID" value="BGLB033591"/>
</dbReference>
<feature type="region of interest" description="Disordered" evidence="1">
    <location>
        <begin position="385"/>
        <end position="417"/>
    </location>
</feature>
<accession>A0A2C9LQ26</accession>
<feature type="compositionally biased region" description="Low complexity" evidence="1">
    <location>
        <begin position="401"/>
        <end position="410"/>
    </location>
</feature>
<protein>
    <submittedName>
        <fullName evidence="2">Uncharacterized protein</fullName>
    </submittedName>
</protein>
<sequence>MDSIRKLVNNNRIIFLQTLDAFLFINGFPGLHPSKRTELNARLNATGDSNANSYLLDAMLKVDDFPEKFIKFCDDHDCCTNLRNLILEEMHRISSRLNSTSAHTCSFNSRKISSEASNGEHTQATMAIPRHSEQENNLNQNEIACEMNLDAERNMKEELTMPSYNEALVLQEKDHNKLNEEAPCTLMAGLNNNSQGANKPSMLDKELCDLTSAGSQGSDDSYYLTDSDTTDCVEPNHEIDSLKETVPKNISECDDDTQYMSTLNVSEKGNNSKINTDIAAGKLTNDDALSSGIHGEGLEKEKQSMAVLNISNSSAEDGSNSNCSLSVMSEKLEPCSQTEVKQLFDGHCEEKECLDDFSTFTDSILSDFPEILNETCEEPQISLNSVQGFNGTPDVSERSEAAASSGSAISQDEAPFPPSMKHEASIVLNVFKNMGHYVLQHMVNSFE</sequence>
<gene>
    <name evidence="2" type="primary">106078677</name>
</gene>
<evidence type="ECO:0000256" key="1">
    <source>
        <dbReference type="SAM" id="MobiDB-lite"/>
    </source>
</evidence>
<dbReference type="AlphaFoldDB" id="A0A2C9LQ26"/>
<dbReference type="OrthoDB" id="6162700at2759"/>
<dbReference type="VEuPathDB" id="VectorBase:BGLAX_050061"/>
<dbReference type="KEGG" id="bgt:106078677"/>
<proteinExistence type="predicted"/>
<evidence type="ECO:0000313" key="3">
    <source>
        <dbReference type="Proteomes" id="UP000076420"/>
    </source>
</evidence>
<organism evidence="2 3">
    <name type="scientific">Biomphalaria glabrata</name>
    <name type="common">Bloodfluke planorb</name>
    <name type="synonym">Freshwater snail</name>
    <dbReference type="NCBI Taxonomy" id="6526"/>
    <lineage>
        <taxon>Eukaryota</taxon>
        <taxon>Metazoa</taxon>
        <taxon>Spiralia</taxon>
        <taxon>Lophotrochozoa</taxon>
        <taxon>Mollusca</taxon>
        <taxon>Gastropoda</taxon>
        <taxon>Heterobranchia</taxon>
        <taxon>Euthyneura</taxon>
        <taxon>Panpulmonata</taxon>
        <taxon>Hygrophila</taxon>
        <taxon>Lymnaeoidea</taxon>
        <taxon>Planorbidae</taxon>
        <taxon>Biomphalaria</taxon>
    </lineage>
</organism>
<dbReference type="Proteomes" id="UP000076420">
    <property type="component" value="Unassembled WGS sequence"/>
</dbReference>
<dbReference type="VEuPathDB" id="VectorBase:BGLB033591"/>